<keyword evidence="5" id="KW-0677">Repeat</keyword>
<dbReference type="InterPro" id="IPR051864">
    <property type="entry name" value="NCF2_NOXA1"/>
</dbReference>
<evidence type="ECO:0000313" key="10">
    <source>
        <dbReference type="EMBL" id="KAK6539843.1"/>
    </source>
</evidence>
<sequence length="545" mass="61547">MSLKQEIEVWIQALRHYDANEYDEALRNFDQVADTAKIFFNIGVIHATLGEHERAVVAFQKAVKLDNYFAVAYFQQGVSNFLLGDFEEALANFNDALLYLRGNTLIDYEQLGLKFRLYSCEVLFNRGLCYIYLNQREAGNQDWVYAVKEKQVDDHGVIDEAIRDGGEGYTVFSIPVGVLYRPSESKVRNVKTKDYLGKARLVAATDANNTFTGFSGTDSKRTVEAVDDRPQESLSFAASNLVIPNKTSKRPDEPSQNARPGAERQIFPPTPPPEKDAGSNRLRDNGAAFPVKQAPSRQTSKRDAGRDRRRRDDMGYLPEEARDEEEPPSGRRGSSRSDRGYQSPRQAQPRGPGSSRGGARRRDEPEEEEYYDDFYDYYGSEYSGKGGNSRRPSESSSRRDQGSRRQPPQPQYDDDYQSEGDEDFDDDEQFDLVSARGSKRGGGGGNVSSSRRGPDVKKIKVKVHHGEETRLTVITPDIGFNEFSNKLKEKLGMRRACKFKVLDEDGEQILVADQEDLDLQLSMCKKAARRAKSEMGKMEIWAFEA</sequence>
<evidence type="ECO:0000256" key="4">
    <source>
        <dbReference type="ARBA" id="ARBA00022490"/>
    </source>
</evidence>
<dbReference type="InterPro" id="IPR011990">
    <property type="entry name" value="TPR-like_helical_dom_sf"/>
</dbReference>
<dbReference type="FunFam" id="1.25.40.10:FF:000017">
    <property type="entry name" value="NADPH oxidase regulator NoxR"/>
    <property type="match status" value="1"/>
</dbReference>
<comment type="similarity">
    <text evidence="2">Belongs to the NCF2/NOXA1 family.</text>
</comment>
<feature type="repeat" description="TPR" evidence="7">
    <location>
        <begin position="36"/>
        <end position="69"/>
    </location>
</feature>
<gene>
    <name evidence="10" type="ORF">TWF694_008688</name>
</gene>
<dbReference type="InterPro" id="IPR000270">
    <property type="entry name" value="PB1_dom"/>
</dbReference>
<organism evidence="10 11">
    <name type="scientific">Orbilia ellipsospora</name>
    <dbReference type="NCBI Taxonomy" id="2528407"/>
    <lineage>
        <taxon>Eukaryota</taxon>
        <taxon>Fungi</taxon>
        <taxon>Dikarya</taxon>
        <taxon>Ascomycota</taxon>
        <taxon>Pezizomycotina</taxon>
        <taxon>Orbiliomycetes</taxon>
        <taxon>Orbiliales</taxon>
        <taxon>Orbiliaceae</taxon>
        <taxon>Orbilia</taxon>
    </lineage>
</organism>
<feature type="compositionally biased region" description="Acidic residues" evidence="8">
    <location>
        <begin position="365"/>
        <end position="375"/>
    </location>
</feature>
<dbReference type="PANTHER" id="PTHR15175">
    <property type="entry name" value="NEUTROPHIL CYTOSOLIC FACTOR 2, NEUTROPHIL NADPH OXIDASE FACTOR 2"/>
    <property type="match status" value="1"/>
</dbReference>
<dbReference type="PANTHER" id="PTHR15175:SF0">
    <property type="entry name" value="SH3 DOMAIN-CONTAINING PROTEIN C23A1.17"/>
    <property type="match status" value="1"/>
</dbReference>
<dbReference type="SMART" id="SM00028">
    <property type="entry name" value="TPR"/>
    <property type="match status" value="3"/>
</dbReference>
<dbReference type="PROSITE" id="PS51745">
    <property type="entry name" value="PB1"/>
    <property type="match status" value="1"/>
</dbReference>
<feature type="repeat" description="TPR" evidence="7">
    <location>
        <begin position="70"/>
        <end position="103"/>
    </location>
</feature>
<dbReference type="Proteomes" id="UP001365542">
    <property type="component" value="Unassembled WGS sequence"/>
</dbReference>
<dbReference type="PROSITE" id="PS50293">
    <property type="entry name" value="TPR_REGION"/>
    <property type="match status" value="1"/>
</dbReference>
<reference evidence="10 11" key="1">
    <citation type="submission" date="2019-10" db="EMBL/GenBank/DDBJ databases">
        <authorList>
            <person name="Palmer J.M."/>
        </authorList>
    </citation>
    <scope>NUCLEOTIDE SEQUENCE [LARGE SCALE GENOMIC DNA]</scope>
    <source>
        <strain evidence="10 11">TWF694</strain>
    </source>
</reference>
<dbReference type="InterPro" id="IPR019734">
    <property type="entry name" value="TPR_rpt"/>
</dbReference>
<dbReference type="AlphaFoldDB" id="A0AAV9XCP0"/>
<accession>A0AAV9XCP0</accession>
<comment type="subcellular location">
    <subcellularLocation>
        <location evidence="1">Cytoplasm</location>
    </subcellularLocation>
</comment>
<comment type="caution">
    <text evidence="10">The sequence shown here is derived from an EMBL/GenBank/DDBJ whole genome shotgun (WGS) entry which is preliminary data.</text>
</comment>
<feature type="region of interest" description="Disordered" evidence="8">
    <location>
        <begin position="241"/>
        <end position="457"/>
    </location>
</feature>
<evidence type="ECO:0000256" key="1">
    <source>
        <dbReference type="ARBA" id="ARBA00004496"/>
    </source>
</evidence>
<evidence type="ECO:0000256" key="8">
    <source>
        <dbReference type="SAM" id="MobiDB-lite"/>
    </source>
</evidence>
<dbReference type="SMART" id="SM00666">
    <property type="entry name" value="PB1"/>
    <property type="match status" value="1"/>
</dbReference>
<dbReference type="SUPFAM" id="SSF54277">
    <property type="entry name" value="CAD &amp; PB1 domains"/>
    <property type="match status" value="1"/>
</dbReference>
<proteinExistence type="inferred from homology"/>
<dbReference type="GO" id="GO:0005737">
    <property type="term" value="C:cytoplasm"/>
    <property type="evidence" value="ECO:0007669"/>
    <property type="project" value="UniProtKB-SubCell"/>
</dbReference>
<keyword evidence="11" id="KW-1185">Reference proteome</keyword>
<protein>
    <recommendedName>
        <fullName evidence="9">PB1 domain-containing protein</fullName>
    </recommendedName>
</protein>
<feature type="compositionally biased region" description="Basic and acidic residues" evidence="8">
    <location>
        <begin position="273"/>
        <end position="284"/>
    </location>
</feature>
<dbReference type="PROSITE" id="PS50005">
    <property type="entry name" value="TPR"/>
    <property type="match status" value="2"/>
</dbReference>
<evidence type="ECO:0000256" key="2">
    <source>
        <dbReference type="ARBA" id="ARBA00008051"/>
    </source>
</evidence>
<dbReference type="Gene3D" id="3.10.20.90">
    <property type="entry name" value="Phosphatidylinositol 3-kinase Catalytic Subunit, Chain A, domain 1"/>
    <property type="match status" value="1"/>
</dbReference>
<dbReference type="Pfam" id="PF00564">
    <property type="entry name" value="PB1"/>
    <property type="match status" value="1"/>
</dbReference>
<feature type="domain" description="PB1" evidence="9">
    <location>
        <begin position="458"/>
        <end position="545"/>
    </location>
</feature>
<feature type="compositionally biased region" description="Acidic residues" evidence="8">
    <location>
        <begin position="412"/>
        <end position="430"/>
    </location>
</feature>
<dbReference type="InterPro" id="IPR053793">
    <property type="entry name" value="PB1-like"/>
</dbReference>
<evidence type="ECO:0000313" key="11">
    <source>
        <dbReference type="Proteomes" id="UP001365542"/>
    </source>
</evidence>
<keyword evidence="6 7" id="KW-0802">TPR repeat</keyword>
<dbReference type="Gene3D" id="1.25.40.10">
    <property type="entry name" value="Tetratricopeptide repeat domain"/>
    <property type="match status" value="1"/>
</dbReference>
<dbReference type="SUPFAM" id="SSF48452">
    <property type="entry name" value="TPR-like"/>
    <property type="match status" value="1"/>
</dbReference>
<dbReference type="Pfam" id="PF13181">
    <property type="entry name" value="TPR_8"/>
    <property type="match status" value="1"/>
</dbReference>
<feature type="compositionally biased region" description="Basic and acidic residues" evidence="8">
    <location>
        <begin position="391"/>
        <end position="403"/>
    </location>
</feature>
<keyword evidence="4" id="KW-0963">Cytoplasm</keyword>
<evidence type="ECO:0000259" key="9">
    <source>
        <dbReference type="PROSITE" id="PS51745"/>
    </source>
</evidence>
<keyword evidence="3" id="KW-0728">SH3 domain</keyword>
<name>A0AAV9XCP0_9PEZI</name>
<feature type="compositionally biased region" description="Basic and acidic residues" evidence="8">
    <location>
        <begin position="300"/>
        <end position="314"/>
    </location>
</feature>
<dbReference type="EMBL" id="JAVHJO010000005">
    <property type="protein sequence ID" value="KAK6539843.1"/>
    <property type="molecule type" value="Genomic_DNA"/>
</dbReference>
<evidence type="ECO:0000256" key="6">
    <source>
        <dbReference type="ARBA" id="ARBA00022803"/>
    </source>
</evidence>
<evidence type="ECO:0000256" key="7">
    <source>
        <dbReference type="PROSITE-ProRule" id="PRU00339"/>
    </source>
</evidence>
<evidence type="ECO:0000256" key="3">
    <source>
        <dbReference type="ARBA" id="ARBA00022443"/>
    </source>
</evidence>
<evidence type="ECO:0000256" key="5">
    <source>
        <dbReference type="ARBA" id="ARBA00022737"/>
    </source>
</evidence>